<evidence type="ECO:0000256" key="5">
    <source>
        <dbReference type="ARBA" id="ARBA00023180"/>
    </source>
</evidence>
<reference evidence="8" key="1">
    <citation type="submission" date="2025-08" db="UniProtKB">
        <authorList>
            <consortium name="RefSeq"/>
        </authorList>
    </citation>
    <scope>IDENTIFICATION</scope>
    <source>
        <tissue evidence="8">Leaf</tissue>
    </source>
</reference>
<evidence type="ECO:0000313" key="7">
    <source>
        <dbReference type="Proteomes" id="UP000504621"/>
    </source>
</evidence>
<sequence length="370" mass="41358">MTSKLFFTLAVTVLLYALIAVNHITLFFEKSVIQKPSSGKHRQLEVVPIMGAVGPESMAFDLLGEGPYAGVSDGRIIRWQENEQRWISFAITSLLRKGCEGQHDHQLTEHICGRPLGICFNEVTNELYIADAYMGLLKVGPEGGLATSIVTHARGTPLLFTNGLDINQSDGSIYFTDSSSLYQRRNYISIILTGDKTGRLMKYEQESKQVRVILNNLSFPNGVALSNDGSFLVFAETTKCRILRYWLKTSKAETLETFAQLPGFPDNIKRSPRGGFWVAMHSRRDKILAWILSFPRLGNALVRLPIDVTKAYLVLSKYRGSGLAMRLSEDGEILETIEDKNGNKISEVHEKDGNLWIGSIGMPFVGMYRI</sequence>
<dbReference type="OrthoDB" id="5307922at2759"/>
<dbReference type="FunFam" id="2.120.10.30:FF:000032">
    <property type="entry name" value="Protein STRICTOSIDINE SYNTHASE-LIKE 13"/>
    <property type="match status" value="1"/>
</dbReference>
<dbReference type="SUPFAM" id="SSF63829">
    <property type="entry name" value="Calcium-dependent phosphotriesterase"/>
    <property type="match status" value="1"/>
</dbReference>
<evidence type="ECO:0000256" key="2">
    <source>
        <dbReference type="ARBA" id="ARBA00009191"/>
    </source>
</evidence>
<dbReference type="RefSeq" id="XP_021282194.1">
    <property type="nucleotide sequence ID" value="XM_021426519.1"/>
</dbReference>
<proteinExistence type="inferred from homology"/>
<evidence type="ECO:0000259" key="6">
    <source>
        <dbReference type="Pfam" id="PF03088"/>
    </source>
</evidence>
<dbReference type="AlphaFoldDB" id="A0A6J1A636"/>
<organism evidence="7 8">
    <name type="scientific">Herrania umbratica</name>
    <dbReference type="NCBI Taxonomy" id="108875"/>
    <lineage>
        <taxon>Eukaryota</taxon>
        <taxon>Viridiplantae</taxon>
        <taxon>Streptophyta</taxon>
        <taxon>Embryophyta</taxon>
        <taxon>Tracheophyta</taxon>
        <taxon>Spermatophyta</taxon>
        <taxon>Magnoliopsida</taxon>
        <taxon>eudicotyledons</taxon>
        <taxon>Gunneridae</taxon>
        <taxon>Pentapetalae</taxon>
        <taxon>rosids</taxon>
        <taxon>malvids</taxon>
        <taxon>Malvales</taxon>
        <taxon>Malvaceae</taxon>
        <taxon>Byttnerioideae</taxon>
        <taxon>Herrania</taxon>
    </lineage>
</organism>
<feature type="domain" description="Strictosidine synthase conserved region" evidence="6">
    <location>
        <begin position="162"/>
        <end position="249"/>
    </location>
</feature>
<dbReference type="Gene3D" id="2.120.10.30">
    <property type="entry name" value="TolB, C-terminal domain"/>
    <property type="match status" value="1"/>
</dbReference>
<evidence type="ECO:0000256" key="1">
    <source>
        <dbReference type="ARBA" id="ARBA00004116"/>
    </source>
</evidence>
<protein>
    <submittedName>
        <fullName evidence="8">Protein STRICTOSIDINE SYNTHASE-LIKE 2</fullName>
    </submittedName>
</protein>
<dbReference type="InterPro" id="IPR011042">
    <property type="entry name" value="6-blade_b-propeller_TolB-like"/>
</dbReference>
<name>A0A6J1A636_9ROSI</name>
<dbReference type="Pfam" id="PF03088">
    <property type="entry name" value="Str_synth"/>
    <property type="match status" value="1"/>
</dbReference>
<accession>A0A6J1A636</accession>
<dbReference type="GO" id="GO:0016787">
    <property type="term" value="F:hydrolase activity"/>
    <property type="evidence" value="ECO:0007669"/>
    <property type="project" value="TreeGrafter"/>
</dbReference>
<dbReference type="Pfam" id="PF20067">
    <property type="entry name" value="SSL_N"/>
    <property type="match status" value="1"/>
</dbReference>
<dbReference type="PANTHER" id="PTHR10426:SF79">
    <property type="entry name" value="PROTEIN STRICTOSIDINE SYNTHASE-LIKE 2"/>
    <property type="match status" value="1"/>
</dbReference>
<keyword evidence="7" id="KW-1185">Reference proteome</keyword>
<dbReference type="GO" id="GO:0012505">
    <property type="term" value="C:endomembrane system"/>
    <property type="evidence" value="ECO:0007669"/>
    <property type="project" value="TreeGrafter"/>
</dbReference>
<evidence type="ECO:0000256" key="3">
    <source>
        <dbReference type="ARBA" id="ARBA00022554"/>
    </source>
</evidence>
<keyword evidence="5" id="KW-0325">Glycoprotein</keyword>
<dbReference type="Proteomes" id="UP000504621">
    <property type="component" value="Unplaced"/>
</dbReference>
<comment type="subcellular location">
    <subcellularLocation>
        <location evidence="1">Vacuole</location>
    </subcellularLocation>
</comment>
<dbReference type="GeneID" id="110415045"/>
<dbReference type="PANTHER" id="PTHR10426">
    <property type="entry name" value="STRICTOSIDINE SYNTHASE-RELATED"/>
    <property type="match status" value="1"/>
</dbReference>
<dbReference type="InterPro" id="IPR018119">
    <property type="entry name" value="Strictosidine_synth_cons-reg"/>
</dbReference>
<gene>
    <name evidence="8" type="primary">LOC110415045</name>
</gene>
<keyword evidence="3" id="KW-0926">Vacuole</keyword>
<keyword evidence="4" id="KW-0732">Signal</keyword>
<comment type="similarity">
    <text evidence="2">Belongs to the strictosidine synthase family.</text>
</comment>
<dbReference type="GO" id="GO:0005773">
    <property type="term" value="C:vacuole"/>
    <property type="evidence" value="ECO:0007669"/>
    <property type="project" value="UniProtKB-SubCell"/>
</dbReference>
<evidence type="ECO:0000256" key="4">
    <source>
        <dbReference type="ARBA" id="ARBA00022729"/>
    </source>
</evidence>
<evidence type="ECO:0000313" key="8">
    <source>
        <dbReference type="RefSeq" id="XP_021282194.1"/>
    </source>
</evidence>